<gene>
    <name evidence="1" type="ORF">SCABRO_00840</name>
</gene>
<comment type="caution">
    <text evidence="1">The sequence shown here is derived from an EMBL/GenBank/DDBJ whole genome shotgun (WGS) entry which is preliminary data.</text>
</comment>
<dbReference type="Proteomes" id="UP000030652">
    <property type="component" value="Unassembled WGS sequence"/>
</dbReference>
<dbReference type="eggNOG" id="COG3299">
    <property type="taxonomic scope" value="Bacteria"/>
</dbReference>
<dbReference type="InterPro" id="IPR011749">
    <property type="entry name" value="CHP02243"/>
</dbReference>
<reference evidence="1 2" key="1">
    <citation type="submission" date="2014-10" db="EMBL/GenBank/DDBJ databases">
        <title>Draft genome of anammox bacterium scalindua brodae, obtained using differential coverage binning of sequence data from two enrichment reactors.</title>
        <authorList>
            <person name="Speth D.R."/>
            <person name="Russ L."/>
            <person name="Kartal B."/>
            <person name="Op den Camp H.J."/>
            <person name="Dutilh B.E."/>
            <person name="Jetten M.S."/>
        </authorList>
    </citation>
    <scope>NUCLEOTIDE SEQUENCE [LARGE SCALE GENOMIC DNA]</scope>
    <source>
        <strain evidence="1">RU1</strain>
    </source>
</reference>
<proteinExistence type="predicted"/>
<dbReference type="AlphaFoldDB" id="A0A0B0ELE5"/>
<evidence type="ECO:0000313" key="2">
    <source>
        <dbReference type="Proteomes" id="UP000030652"/>
    </source>
</evidence>
<sequence>MLDYLARDYASFRQLLLDLIAQRNPDWLERNPADIGIALVELLSYTGDHLSYFQDTVSNEAFLDTVRQRVSAKLHARLIDYNMHDGRNAWTHVHIETSGPGQILMGTKILSRIGDPLRNNNSPPGTVISDVDLPDDAFSADPALLRSRVFETTHVLDVYPENNKIYFHAWGNLQCCLPGGATSAYVYALNPANLNQIVLPSLKEGDFLIFEEVMGPETGSQADADPDHRQAVRLISVIETKDTVYRDLLSSGELQVRDVADTAMPILKITWSNEDALNFPLCISAETREGDLLRDVSVVRGNIVLSDHGRTIVETHELSEPVTANEPFRLQLKEGPVTIQCQPDTMNYDLDPVNGASPITERMDLSCKTDNAQPAVVLMIRFPTGDQLWSEVPHLLDSPLFAQHFVVDIDNVGNGELRFGDGQYGREPAGATEFIVTYRIGSGRSGNVGADVLSHAVRPAVAPGWPMISAIRNPLAAIDGADMETIEEVRQKAPAAFHAEQFRAVTENDYKDAALKMEDVAGAIAAFRWTGSWYTVVLAIDPQRPEDLITKSGGRTQLEPAFRDRVKAHITRYRLAGYDLEIRSGEYIPIEIDLLVCVKPDHFKGDVLQAVSEALSNRVNRDGSKGFFHPDFFSFAKFVYISQLYAVVEAVEGVDSAVITRFRVYGEEDNGELEAGVIPIGSWQIARLDNDPNFQENGVLRLSAGAGK</sequence>
<organism evidence="1 2">
    <name type="scientific">Candidatus Scalindua brodae</name>
    <dbReference type="NCBI Taxonomy" id="237368"/>
    <lineage>
        <taxon>Bacteria</taxon>
        <taxon>Pseudomonadati</taxon>
        <taxon>Planctomycetota</taxon>
        <taxon>Candidatus Brocadiia</taxon>
        <taxon>Candidatus Brocadiales</taxon>
        <taxon>Candidatus Scalinduaceae</taxon>
        <taxon>Candidatus Scalindua</taxon>
    </lineage>
</organism>
<dbReference type="NCBIfam" id="TIGR02243">
    <property type="entry name" value="putative baseplate assembly protein"/>
    <property type="match status" value="1"/>
</dbReference>
<name>A0A0B0ELE5_9BACT</name>
<dbReference type="PATRIC" id="fig|237368.3.peg.915"/>
<dbReference type="EMBL" id="JRYO01000058">
    <property type="protein sequence ID" value="KHE93414.1"/>
    <property type="molecule type" value="Genomic_DNA"/>
</dbReference>
<evidence type="ECO:0000313" key="1">
    <source>
        <dbReference type="EMBL" id="KHE93414.1"/>
    </source>
</evidence>
<accession>A0A0B0ELE5</accession>
<protein>
    <submittedName>
        <fullName evidence="1">Baseplate J-like protein</fullName>
    </submittedName>
</protein>